<reference evidence="2 3" key="1">
    <citation type="journal article" date="2023" name="Nucleic Acids Res.">
        <title>The hologenome of Daphnia magna reveals possible DNA methylation and microbiome-mediated evolution of the host genome.</title>
        <authorList>
            <person name="Chaturvedi A."/>
            <person name="Li X."/>
            <person name="Dhandapani V."/>
            <person name="Marshall H."/>
            <person name="Kissane S."/>
            <person name="Cuenca-Cambronero M."/>
            <person name="Asole G."/>
            <person name="Calvet F."/>
            <person name="Ruiz-Romero M."/>
            <person name="Marangio P."/>
            <person name="Guigo R."/>
            <person name="Rago D."/>
            <person name="Mirbahai L."/>
            <person name="Eastwood N."/>
            <person name="Colbourne J.K."/>
            <person name="Zhou J."/>
            <person name="Mallon E."/>
            <person name="Orsini L."/>
        </authorList>
    </citation>
    <scope>NUCLEOTIDE SEQUENCE [LARGE SCALE GENOMIC DNA]</scope>
    <source>
        <strain evidence="2">LRV0_1</strain>
    </source>
</reference>
<comment type="caution">
    <text evidence="2">The sequence shown here is derived from an EMBL/GenBank/DDBJ whole genome shotgun (WGS) entry which is preliminary data.</text>
</comment>
<sequence length="64" mass="7113">MVEEHRGRNKWVGPGDVKETGGRLRQDDPGSRRPPSAFTPDTPTGLVHVVHDPHCALKLLYTVK</sequence>
<feature type="region of interest" description="Disordered" evidence="1">
    <location>
        <begin position="1"/>
        <end position="45"/>
    </location>
</feature>
<accession>A0ABR0AG91</accession>
<dbReference type="Proteomes" id="UP001234178">
    <property type="component" value="Unassembled WGS sequence"/>
</dbReference>
<proteinExistence type="predicted"/>
<organism evidence="2 3">
    <name type="scientific">Daphnia magna</name>
    <dbReference type="NCBI Taxonomy" id="35525"/>
    <lineage>
        <taxon>Eukaryota</taxon>
        <taxon>Metazoa</taxon>
        <taxon>Ecdysozoa</taxon>
        <taxon>Arthropoda</taxon>
        <taxon>Crustacea</taxon>
        <taxon>Branchiopoda</taxon>
        <taxon>Diplostraca</taxon>
        <taxon>Cladocera</taxon>
        <taxon>Anomopoda</taxon>
        <taxon>Daphniidae</taxon>
        <taxon>Daphnia</taxon>
    </lineage>
</organism>
<keyword evidence="3" id="KW-1185">Reference proteome</keyword>
<feature type="compositionally biased region" description="Basic and acidic residues" evidence="1">
    <location>
        <begin position="16"/>
        <end position="31"/>
    </location>
</feature>
<dbReference type="EMBL" id="JAOYFB010000037">
    <property type="protein sequence ID" value="KAK4023998.1"/>
    <property type="molecule type" value="Genomic_DNA"/>
</dbReference>
<evidence type="ECO:0000256" key="1">
    <source>
        <dbReference type="SAM" id="MobiDB-lite"/>
    </source>
</evidence>
<evidence type="ECO:0000313" key="2">
    <source>
        <dbReference type="EMBL" id="KAK4023998.1"/>
    </source>
</evidence>
<protein>
    <submittedName>
        <fullName evidence="2">Uncharacterized protein</fullName>
    </submittedName>
</protein>
<evidence type="ECO:0000313" key="3">
    <source>
        <dbReference type="Proteomes" id="UP001234178"/>
    </source>
</evidence>
<name>A0ABR0AG91_9CRUS</name>
<gene>
    <name evidence="2" type="ORF">OUZ56_009389</name>
</gene>